<dbReference type="RefSeq" id="WP_187562876.1">
    <property type="nucleotide sequence ID" value="NZ_JACGWS010000008.1"/>
</dbReference>
<gene>
    <name evidence="2" type="ORF">H2O64_14270</name>
</gene>
<evidence type="ECO:0008006" key="4">
    <source>
        <dbReference type="Google" id="ProtNLM"/>
    </source>
</evidence>
<sequence length="347" mass="40016">MTNQKKPHGCIVSFQRLFSGCLALIATGFLLIILFFLATEVKIEGASLLVFAVSGFFVLRYLWKKVGRKSLSNKAVFKSVFFDFLRTVAVFVLFSIIMTILIKNAGYDIDDTDVPKEETTKTEIITTTEGNDVIKYIINKQYWKDFEGDWYRMDFKIAENSVKKSKTNREGYRYTRDFTWGKFYKHMADHDKPLLNHLYTSFSKIQKDKKMSRKKFAEFIITSIQNIQYNYIKSTPCTGTEDYPCVGNVRLGIFAPAEFGTNLKGDCDSRTVLLFVILAKFNFDVAILNSNQYKHSVLGINVPARGKYKTYNRKKYYFVETTAKGCPIGYLPKDVSTISYWDFVLVN</sequence>
<accession>A0ABR7QBY3</accession>
<keyword evidence="1" id="KW-1133">Transmembrane helix</keyword>
<reference evidence="2 3" key="1">
    <citation type="submission" date="2020-07" db="EMBL/GenBank/DDBJ databases">
        <title>Description of Kordia aestuariivivens sp. nov., isolated from a tidal flat.</title>
        <authorList>
            <person name="Park S."/>
            <person name="Yoon J.-H."/>
        </authorList>
    </citation>
    <scope>NUCLEOTIDE SEQUENCE [LARGE SCALE GENOMIC DNA]</scope>
    <source>
        <strain evidence="2 3">YSTF-M3</strain>
    </source>
</reference>
<keyword evidence="1" id="KW-0812">Transmembrane</keyword>
<feature type="transmembrane region" description="Helical" evidence="1">
    <location>
        <begin position="84"/>
        <end position="102"/>
    </location>
</feature>
<name>A0ABR7QBY3_9FLAO</name>
<organism evidence="2 3">
    <name type="scientific">Kordia aestuariivivens</name>
    <dbReference type="NCBI Taxonomy" id="2759037"/>
    <lineage>
        <taxon>Bacteria</taxon>
        <taxon>Pseudomonadati</taxon>
        <taxon>Bacteroidota</taxon>
        <taxon>Flavobacteriia</taxon>
        <taxon>Flavobacteriales</taxon>
        <taxon>Flavobacteriaceae</taxon>
        <taxon>Kordia</taxon>
    </lineage>
</organism>
<feature type="transmembrane region" description="Helical" evidence="1">
    <location>
        <begin position="21"/>
        <end position="39"/>
    </location>
</feature>
<evidence type="ECO:0000313" key="2">
    <source>
        <dbReference type="EMBL" id="MBC8755839.1"/>
    </source>
</evidence>
<dbReference type="EMBL" id="JACGWS010000008">
    <property type="protein sequence ID" value="MBC8755839.1"/>
    <property type="molecule type" value="Genomic_DNA"/>
</dbReference>
<protein>
    <recommendedName>
        <fullName evidence="4">Transglutaminase domain-containing protein</fullName>
    </recommendedName>
</protein>
<keyword evidence="3" id="KW-1185">Reference proteome</keyword>
<evidence type="ECO:0000256" key="1">
    <source>
        <dbReference type="SAM" id="Phobius"/>
    </source>
</evidence>
<feature type="transmembrane region" description="Helical" evidence="1">
    <location>
        <begin position="45"/>
        <end position="63"/>
    </location>
</feature>
<comment type="caution">
    <text evidence="2">The sequence shown here is derived from an EMBL/GenBank/DDBJ whole genome shotgun (WGS) entry which is preliminary data.</text>
</comment>
<keyword evidence="1" id="KW-0472">Membrane</keyword>
<proteinExistence type="predicted"/>
<dbReference type="Proteomes" id="UP000619238">
    <property type="component" value="Unassembled WGS sequence"/>
</dbReference>
<evidence type="ECO:0000313" key="3">
    <source>
        <dbReference type="Proteomes" id="UP000619238"/>
    </source>
</evidence>